<feature type="non-terminal residue" evidence="1">
    <location>
        <position position="1"/>
    </location>
</feature>
<dbReference type="EMBL" id="JH993808">
    <property type="protein sequence ID" value="ELQ76878.1"/>
    <property type="molecule type" value="Genomic_DNA"/>
</dbReference>
<dbReference type="VEuPathDB" id="MicrosporidiaDB:THOM_0127"/>
<dbReference type="InParanoid" id="L7JZI8"/>
<gene>
    <name evidence="1" type="ORF">THOM_0127</name>
</gene>
<evidence type="ECO:0000313" key="2">
    <source>
        <dbReference type="Proteomes" id="UP000011185"/>
    </source>
</evidence>
<dbReference type="HOGENOM" id="CLU_3362240_0_0_1"/>
<reference evidence="1 2" key="1">
    <citation type="journal article" date="2012" name="PLoS Pathog.">
        <title>The genome of the obligate intracellular parasite Trachipleistophora hominis: new insights into microsporidian genome dynamics and reductive evolution.</title>
        <authorList>
            <person name="Heinz E."/>
            <person name="Williams T.A."/>
            <person name="Nakjang S."/>
            <person name="Noel C.J."/>
            <person name="Swan D.C."/>
            <person name="Goldberg A.V."/>
            <person name="Harris S.R."/>
            <person name="Weinmaier T."/>
            <person name="Markert S."/>
            <person name="Becher D."/>
            <person name="Bernhardt J."/>
            <person name="Dagan T."/>
            <person name="Hacker C."/>
            <person name="Lucocq J.M."/>
            <person name="Schweder T."/>
            <person name="Rattei T."/>
            <person name="Hall N."/>
            <person name="Hirt R.P."/>
            <person name="Embley T.M."/>
        </authorList>
    </citation>
    <scope>NUCLEOTIDE SEQUENCE [LARGE SCALE GENOMIC DNA]</scope>
</reference>
<keyword evidence="2" id="KW-1185">Reference proteome</keyword>
<protein>
    <submittedName>
        <fullName evidence="1">Uncharacterized protein</fullName>
    </submittedName>
</protein>
<evidence type="ECO:0000313" key="1">
    <source>
        <dbReference type="EMBL" id="ELQ76878.1"/>
    </source>
</evidence>
<name>L7JZI8_TRAHO</name>
<sequence>VKMLDITVEQMESIELCMAWFTEKLRGFLQSHSRMY</sequence>
<accession>L7JZI8</accession>
<dbReference type="AlphaFoldDB" id="L7JZI8"/>
<proteinExistence type="predicted"/>
<organism evidence="1 2">
    <name type="scientific">Trachipleistophora hominis</name>
    <name type="common">Microsporidian parasite</name>
    <dbReference type="NCBI Taxonomy" id="72359"/>
    <lineage>
        <taxon>Eukaryota</taxon>
        <taxon>Fungi</taxon>
        <taxon>Fungi incertae sedis</taxon>
        <taxon>Microsporidia</taxon>
        <taxon>Pleistophoridae</taxon>
        <taxon>Trachipleistophora</taxon>
    </lineage>
</organism>
<dbReference type="Proteomes" id="UP000011185">
    <property type="component" value="Unassembled WGS sequence"/>
</dbReference>